<organism evidence="1 2">
    <name type="scientific">Candidatus Scalindua japonica</name>
    <dbReference type="NCBI Taxonomy" id="1284222"/>
    <lineage>
        <taxon>Bacteria</taxon>
        <taxon>Pseudomonadati</taxon>
        <taxon>Planctomycetota</taxon>
        <taxon>Candidatus Brocadiia</taxon>
        <taxon>Candidatus Brocadiales</taxon>
        <taxon>Candidatus Scalinduaceae</taxon>
        <taxon>Candidatus Scalindua</taxon>
    </lineage>
</organism>
<comment type="caution">
    <text evidence="1">The sequence shown here is derived from an EMBL/GenBank/DDBJ whole genome shotgun (WGS) entry which is preliminary data.</text>
</comment>
<evidence type="ECO:0000313" key="2">
    <source>
        <dbReference type="Proteomes" id="UP000218542"/>
    </source>
</evidence>
<dbReference type="RefSeq" id="WP_162532160.1">
    <property type="nucleotide sequence ID" value="NZ_BAOS01000005.1"/>
</dbReference>
<dbReference type="EMBL" id="BAOS01000005">
    <property type="protein sequence ID" value="GAX60080.1"/>
    <property type="molecule type" value="Genomic_DNA"/>
</dbReference>
<name>A0A286TW23_9BACT</name>
<sequence length="75" mass="8262">MQDGYGISCVYTGDEALQLIDTKGSRKDAFLIPSGTMMKDIEKQVILDTLQTTNGSKSNGRSCGSEYREIKHINC</sequence>
<dbReference type="AlphaFoldDB" id="A0A286TW23"/>
<protein>
    <submittedName>
        <fullName evidence="1">Response regulator</fullName>
    </submittedName>
</protein>
<accession>A0A286TW23</accession>
<reference evidence="2" key="1">
    <citation type="journal article" date="2017" name="Environ. Microbiol. Rep.">
        <title>Genetic Diversity of Marine Anaerobic Ammonium-Oxidizing Bacteria as Revealed by Genomic and Proteomic Analyses of 'Candidatus Scalindua japonica'.</title>
        <authorList>
            <person name="Oshiki M."/>
            <person name="Mizuto K."/>
            <person name="Kimura Z."/>
            <person name="Kindaichi T."/>
            <person name="Satoh H."/>
            <person name="Okabe S."/>
        </authorList>
    </citation>
    <scope>NUCLEOTIDE SEQUENCE [LARGE SCALE GENOMIC DNA]</scope>
    <source>
        <strain evidence="2">husup-a2</strain>
    </source>
</reference>
<proteinExistence type="predicted"/>
<keyword evidence="2" id="KW-1185">Reference proteome</keyword>
<evidence type="ECO:0000313" key="1">
    <source>
        <dbReference type="EMBL" id="GAX60080.1"/>
    </source>
</evidence>
<gene>
    <name evidence="1" type="ORF">SCALIN_C05_0165</name>
</gene>
<dbReference type="Proteomes" id="UP000218542">
    <property type="component" value="Unassembled WGS sequence"/>
</dbReference>